<comment type="caution">
    <text evidence="6">The sequence shown here is derived from an EMBL/GenBank/DDBJ whole genome shotgun (WGS) entry which is preliminary data.</text>
</comment>
<dbReference type="NCBIfam" id="NF004832">
    <property type="entry name" value="PRK06184.1"/>
    <property type="match status" value="1"/>
</dbReference>
<dbReference type="Pfam" id="PF01494">
    <property type="entry name" value="FAD_binding_3"/>
    <property type="match status" value="1"/>
</dbReference>
<dbReference type="SUPFAM" id="SSF51905">
    <property type="entry name" value="FAD/NAD(P)-binding domain"/>
    <property type="match status" value="1"/>
</dbReference>
<name>A0A543J4D6_9ACTN</name>
<proteinExistence type="inferred from homology"/>
<evidence type="ECO:0000313" key="6">
    <source>
        <dbReference type="EMBL" id="TQM77695.1"/>
    </source>
</evidence>
<dbReference type="RefSeq" id="WP_142261388.1">
    <property type="nucleotide sequence ID" value="NZ_BMPV01000002.1"/>
</dbReference>
<dbReference type="OrthoDB" id="8670884at2"/>
<dbReference type="PANTHER" id="PTHR43004:SF19">
    <property type="entry name" value="BINDING MONOOXYGENASE, PUTATIVE (JCVI)-RELATED"/>
    <property type="match status" value="1"/>
</dbReference>
<comment type="similarity">
    <text evidence="2">Belongs to the PheA/TfdB FAD monooxygenase family.</text>
</comment>
<keyword evidence="3" id="KW-0285">Flavoprotein</keyword>
<dbReference type="Gene3D" id="3.50.50.60">
    <property type="entry name" value="FAD/NAD(P)-binding domain"/>
    <property type="match status" value="1"/>
</dbReference>
<dbReference type="PANTHER" id="PTHR43004">
    <property type="entry name" value="TRK SYSTEM POTASSIUM UPTAKE PROTEIN"/>
    <property type="match status" value="1"/>
</dbReference>
<sequence>MARKYDTDVVICGAGPTGLTLAIELARRNVSFRLIDKSPEPFPGSRGKGIQARTQEVFEDLGILDRVVASGGQYPTARVYTDGGPIDRAAVPPPPTPAEPYHLALLVPQFLTERRMRERLAELGHAAEFGRPLVGFEQDDEVVTAHIGGAHGEETVRARYLVGADGGSSFVRKTLGVAFPGRTLGVEAIVADLRVEGLSWDLWHRWGDGTQGREFSLCPLYGTDLYQLMAAAPAEGEMDLTPEGLTALARERTGRDDIVVREVSWASVFTMQARLADSYRVGRVFLAGDAAHCHPPTGGQGLNTSVQDAYNLGWKIAAVIDGASAALLDTYEEERRPIAEDMLGLTKRLLGEAKAGGMRRGRDVMQLDVGYRGSSLGLPCPGRDKGVLPGDRAPDAPVTGAAGQTVRLFHLFQGTHWTLLGYEPGTATIAPRRGLRIHIVGADIHDTEGHVRDAYGLEAGEWALIRPDGYVAAVVGTAGLGSIESFLDRVGVRPVR</sequence>
<reference evidence="6 7" key="1">
    <citation type="submission" date="2019-06" db="EMBL/GenBank/DDBJ databases">
        <title>Sequencing the genomes of 1000 actinobacteria strains.</title>
        <authorList>
            <person name="Klenk H.-P."/>
        </authorList>
    </citation>
    <scope>NUCLEOTIDE SEQUENCE [LARGE SCALE GENOMIC DNA]</scope>
    <source>
        <strain evidence="6 7">DSM 43186</strain>
    </source>
</reference>
<evidence type="ECO:0000259" key="5">
    <source>
        <dbReference type="Pfam" id="PF01494"/>
    </source>
</evidence>
<evidence type="ECO:0000256" key="3">
    <source>
        <dbReference type="ARBA" id="ARBA00022630"/>
    </source>
</evidence>
<protein>
    <submittedName>
        <fullName evidence="6">2-polyprenyl-6-methoxyphenol hydroxylase-like FAD-dependent oxidoreductase</fullName>
    </submittedName>
</protein>
<dbReference type="GO" id="GO:0016709">
    <property type="term" value="F:oxidoreductase activity, acting on paired donors, with incorporation or reduction of molecular oxygen, NAD(P)H as one donor, and incorporation of one atom of oxygen"/>
    <property type="evidence" value="ECO:0007669"/>
    <property type="project" value="UniProtKB-ARBA"/>
</dbReference>
<dbReference type="InterPro" id="IPR036249">
    <property type="entry name" value="Thioredoxin-like_sf"/>
</dbReference>
<evidence type="ECO:0000313" key="7">
    <source>
        <dbReference type="Proteomes" id="UP000319213"/>
    </source>
</evidence>
<dbReference type="Gene3D" id="3.30.70.2450">
    <property type="match status" value="1"/>
</dbReference>
<dbReference type="InterPro" id="IPR002938">
    <property type="entry name" value="FAD-bd"/>
</dbReference>
<dbReference type="SUPFAM" id="SSF52833">
    <property type="entry name" value="Thioredoxin-like"/>
    <property type="match status" value="1"/>
</dbReference>
<dbReference type="Proteomes" id="UP000319213">
    <property type="component" value="Unassembled WGS sequence"/>
</dbReference>
<dbReference type="Pfam" id="PF21274">
    <property type="entry name" value="Rng_hyd_C"/>
    <property type="match status" value="1"/>
</dbReference>
<dbReference type="InterPro" id="IPR036188">
    <property type="entry name" value="FAD/NAD-bd_sf"/>
</dbReference>
<organism evidence="6 7">
    <name type="scientific">Thermopolyspora flexuosa</name>
    <dbReference type="NCBI Taxonomy" id="103836"/>
    <lineage>
        <taxon>Bacteria</taxon>
        <taxon>Bacillati</taxon>
        <taxon>Actinomycetota</taxon>
        <taxon>Actinomycetes</taxon>
        <taxon>Streptosporangiales</taxon>
        <taxon>Streptosporangiaceae</taxon>
        <taxon>Thermopolyspora</taxon>
    </lineage>
</organism>
<dbReference type="GO" id="GO:0071949">
    <property type="term" value="F:FAD binding"/>
    <property type="evidence" value="ECO:0007669"/>
    <property type="project" value="InterPro"/>
</dbReference>
<keyword evidence="7" id="KW-1185">Reference proteome</keyword>
<keyword evidence="4" id="KW-0274">FAD</keyword>
<accession>A0A543J4D6</accession>
<evidence type="ECO:0000256" key="1">
    <source>
        <dbReference type="ARBA" id="ARBA00001974"/>
    </source>
</evidence>
<dbReference type="PRINTS" id="PR00420">
    <property type="entry name" value="RNGMNOXGNASE"/>
</dbReference>
<feature type="domain" description="FAD-binding" evidence="5">
    <location>
        <begin position="6"/>
        <end position="343"/>
    </location>
</feature>
<evidence type="ECO:0000256" key="4">
    <source>
        <dbReference type="ARBA" id="ARBA00022827"/>
    </source>
</evidence>
<dbReference type="AlphaFoldDB" id="A0A543J4D6"/>
<comment type="cofactor">
    <cofactor evidence="1">
        <name>FAD</name>
        <dbReference type="ChEBI" id="CHEBI:57692"/>
    </cofactor>
</comment>
<evidence type="ECO:0000256" key="2">
    <source>
        <dbReference type="ARBA" id="ARBA00007801"/>
    </source>
</evidence>
<dbReference type="InterPro" id="IPR050641">
    <property type="entry name" value="RIFMO-like"/>
</dbReference>
<dbReference type="Gene3D" id="3.40.30.120">
    <property type="match status" value="1"/>
</dbReference>
<gene>
    <name evidence="6" type="ORF">FHX40_4466</name>
</gene>
<dbReference type="EMBL" id="VFPQ01000001">
    <property type="protein sequence ID" value="TQM77695.1"/>
    <property type="molecule type" value="Genomic_DNA"/>
</dbReference>